<dbReference type="EMBL" id="JACGWN010000018">
    <property type="protein sequence ID" value="KAL0391479.1"/>
    <property type="molecule type" value="Genomic_DNA"/>
</dbReference>
<proteinExistence type="predicted"/>
<dbReference type="AlphaFoldDB" id="A0AAW2SGB6"/>
<evidence type="ECO:0000313" key="1">
    <source>
        <dbReference type="EMBL" id="KAL0391479.1"/>
    </source>
</evidence>
<reference evidence="1" key="2">
    <citation type="journal article" date="2024" name="Plant">
        <title>Genomic evolution and insights into agronomic trait innovations of Sesamum species.</title>
        <authorList>
            <person name="Miao H."/>
            <person name="Wang L."/>
            <person name="Qu L."/>
            <person name="Liu H."/>
            <person name="Sun Y."/>
            <person name="Le M."/>
            <person name="Wang Q."/>
            <person name="Wei S."/>
            <person name="Zheng Y."/>
            <person name="Lin W."/>
            <person name="Duan Y."/>
            <person name="Cao H."/>
            <person name="Xiong S."/>
            <person name="Wang X."/>
            <person name="Wei L."/>
            <person name="Li C."/>
            <person name="Ma Q."/>
            <person name="Ju M."/>
            <person name="Zhao R."/>
            <person name="Li G."/>
            <person name="Mu C."/>
            <person name="Tian Q."/>
            <person name="Mei H."/>
            <person name="Zhang T."/>
            <person name="Gao T."/>
            <person name="Zhang H."/>
        </authorList>
    </citation>
    <scope>NUCLEOTIDE SEQUENCE</scope>
    <source>
        <strain evidence="1">KEN1</strain>
    </source>
</reference>
<organism evidence="1">
    <name type="scientific">Sesamum latifolium</name>
    <dbReference type="NCBI Taxonomy" id="2727402"/>
    <lineage>
        <taxon>Eukaryota</taxon>
        <taxon>Viridiplantae</taxon>
        <taxon>Streptophyta</taxon>
        <taxon>Embryophyta</taxon>
        <taxon>Tracheophyta</taxon>
        <taxon>Spermatophyta</taxon>
        <taxon>Magnoliopsida</taxon>
        <taxon>eudicotyledons</taxon>
        <taxon>Gunneridae</taxon>
        <taxon>Pentapetalae</taxon>
        <taxon>asterids</taxon>
        <taxon>lamiids</taxon>
        <taxon>Lamiales</taxon>
        <taxon>Pedaliaceae</taxon>
        <taxon>Sesamum</taxon>
    </lineage>
</organism>
<reference evidence="1" key="1">
    <citation type="submission" date="2020-06" db="EMBL/GenBank/DDBJ databases">
        <authorList>
            <person name="Li T."/>
            <person name="Hu X."/>
            <person name="Zhang T."/>
            <person name="Song X."/>
            <person name="Zhang H."/>
            <person name="Dai N."/>
            <person name="Sheng W."/>
            <person name="Hou X."/>
            <person name="Wei L."/>
        </authorList>
    </citation>
    <scope>NUCLEOTIDE SEQUENCE</scope>
    <source>
        <strain evidence="1">KEN1</strain>
        <tissue evidence="1">Leaf</tissue>
    </source>
</reference>
<name>A0AAW2SGB6_9LAMI</name>
<protein>
    <submittedName>
        <fullName evidence="1">Uncharacterized protein</fullName>
    </submittedName>
</protein>
<comment type="caution">
    <text evidence="1">The sequence shown here is derived from an EMBL/GenBank/DDBJ whole genome shotgun (WGS) entry which is preliminary data.</text>
</comment>
<accession>A0AAW2SGB6</accession>
<gene>
    <name evidence="1" type="ORF">Slati_4533000</name>
</gene>
<sequence length="84" mass="9514">MQYRVLTSVSAGSTDWSAHITKHWLDLDNLTSNLISQCQGPQDALDAYPPSREKYVVSHGEDRPEKSTTDYVLEIARLNQISQH</sequence>